<dbReference type="Proteomes" id="UP000291084">
    <property type="component" value="Chromosome 8"/>
</dbReference>
<feature type="non-terminal residue" evidence="1">
    <location>
        <position position="1"/>
    </location>
</feature>
<evidence type="ECO:0000313" key="2">
    <source>
        <dbReference type="Proteomes" id="UP000291084"/>
    </source>
</evidence>
<sequence>EEPTIYVKKFKENQPKEEPTNFGVLYATETESEEHVACEQPSLPRHSFNVVSCCRTTFYCREGGVIVVRIQTKHRSS</sequence>
<dbReference type="EMBL" id="AP015041">
    <property type="protein sequence ID" value="BAT96000.1"/>
    <property type="molecule type" value="Genomic_DNA"/>
</dbReference>
<evidence type="ECO:0000313" key="1">
    <source>
        <dbReference type="EMBL" id="BAT96000.1"/>
    </source>
</evidence>
<dbReference type="AlphaFoldDB" id="A0A0S3ST27"/>
<reference evidence="1 2" key="1">
    <citation type="journal article" date="2015" name="Sci. Rep.">
        <title>The power of single molecule real-time sequencing technology in the de novo assembly of a eukaryotic genome.</title>
        <authorList>
            <person name="Sakai H."/>
            <person name="Naito K."/>
            <person name="Ogiso-Tanaka E."/>
            <person name="Takahashi Y."/>
            <person name="Iseki K."/>
            <person name="Muto C."/>
            <person name="Satou K."/>
            <person name="Teruya K."/>
            <person name="Shiroma A."/>
            <person name="Shimoji M."/>
            <person name="Hirano T."/>
            <person name="Itoh T."/>
            <person name="Kaga A."/>
            <person name="Tomooka N."/>
        </authorList>
    </citation>
    <scope>NUCLEOTIDE SEQUENCE [LARGE SCALE GENOMIC DNA]</scope>
    <source>
        <strain evidence="2">cv. Shumari</strain>
    </source>
</reference>
<keyword evidence="2" id="KW-1185">Reference proteome</keyword>
<name>A0A0S3ST27_PHAAN</name>
<protein>
    <submittedName>
        <fullName evidence="1">Uncharacterized protein</fullName>
    </submittedName>
</protein>
<accession>A0A0S3ST27</accession>
<gene>
    <name evidence="1" type="primary">Vigan.08G286200</name>
    <name evidence="1" type="ORF">VIGAN_08286200</name>
</gene>
<organism evidence="1 2">
    <name type="scientific">Vigna angularis var. angularis</name>
    <dbReference type="NCBI Taxonomy" id="157739"/>
    <lineage>
        <taxon>Eukaryota</taxon>
        <taxon>Viridiplantae</taxon>
        <taxon>Streptophyta</taxon>
        <taxon>Embryophyta</taxon>
        <taxon>Tracheophyta</taxon>
        <taxon>Spermatophyta</taxon>
        <taxon>Magnoliopsida</taxon>
        <taxon>eudicotyledons</taxon>
        <taxon>Gunneridae</taxon>
        <taxon>Pentapetalae</taxon>
        <taxon>rosids</taxon>
        <taxon>fabids</taxon>
        <taxon>Fabales</taxon>
        <taxon>Fabaceae</taxon>
        <taxon>Papilionoideae</taxon>
        <taxon>50 kb inversion clade</taxon>
        <taxon>NPAAA clade</taxon>
        <taxon>indigoferoid/millettioid clade</taxon>
        <taxon>Phaseoleae</taxon>
        <taxon>Vigna</taxon>
    </lineage>
</organism>
<proteinExistence type="predicted"/>